<evidence type="ECO:0000256" key="6">
    <source>
        <dbReference type="ARBA" id="ARBA00023098"/>
    </source>
</evidence>
<dbReference type="GO" id="GO:0004318">
    <property type="term" value="F:enoyl-[acyl-carrier-protein] reductase (NADH) activity"/>
    <property type="evidence" value="ECO:0007669"/>
    <property type="project" value="UniProtKB-UniRule"/>
</dbReference>
<dbReference type="EC" id="1.3.1.9" evidence="11"/>
<dbReference type="InterPro" id="IPR024906">
    <property type="entry name" value="Eno_Rdtase_FAD-bd_dom"/>
</dbReference>
<keyword evidence="2 11" id="KW-0444">Lipid biosynthesis</keyword>
<dbReference type="KEGG" id="fll:EI427_01410"/>
<dbReference type="PANTHER" id="PTHR37480:SF1">
    <property type="entry name" value="ENOYL-[ACYL-CARRIER-PROTEIN] REDUCTASE [NADH]"/>
    <property type="match status" value="1"/>
</dbReference>
<dbReference type="UniPathway" id="UPA00094"/>
<dbReference type="Pfam" id="PF12241">
    <property type="entry name" value="Enoyl_reductase"/>
    <property type="match status" value="1"/>
</dbReference>
<evidence type="ECO:0000259" key="12">
    <source>
        <dbReference type="Pfam" id="PF07055"/>
    </source>
</evidence>
<dbReference type="GO" id="GO:0051287">
    <property type="term" value="F:NAD binding"/>
    <property type="evidence" value="ECO:0007669"/>
    <property type="project" value="UniProtKB-UniRule"/>
</dbReference>
<dbReference type="InterPro" id="IPR024910">
    <property type="entry name" value="Enoyl-CoA_Rdtase_cat_dom"/>
</dbReference>
<gene>
    <name evidence="11" type="primary">fabV</name>
    <name evidence="15" type="ORF">EI427_01410</name>
</gene>
<evidence type="ECO:0000256" key="11">
    <source>
        <dbReference type="HAMAP-Rule" id="MF_01838"/>
    </source>
</evidence>
<keyword evidence="7 11" id="KW-0275">Fatty acid biosynthesis</keyword>
<accession>A0A3Q9FLG7</accession>
<evidence type="ECO:0000256" key="8">
    <source>
        <dbReference type="ARBA" id="ARBA00048302"/>
    </source>
</evidence>
<evidence type="ECO:0000256" key="7">
    <source>
        <dbReference type="ARBA" id="ARBA00023160"/>
    </source>
</evidence>
<feature type="binding site" evidence="11">
    <location>
        <begin position="47"/>
        <end position="52"/>
    </location>
    <ligand>
        <name>NAD(+)</name>
        <dbReference type="ChEBI" id="CHEBI:57540"/>
    </ligand>
</feature>
<feature type="binding site" evidence="11">
    <location>
        <position position="243"/>
    </location>
    <ligand>
        <name>NAD(+)</name>
        <dbReference type="ChEBI" id="CHEBI:57540"/>
    </ligand>
</feature>
<feature type="active site" description="Proton donor" evidence="11">
    <location>
        <position position="234"/>
    </location>
</feature>
<evidence type="ECO:0000313" key="15">
    <source>
        <dbReference type="EMBL" id="AZQ60917.1"/>
    </source>
</evidence>
<feature type="binding site" evidence="11">
    <location>
        <position position="224"/>
    </location>
    <ligand>
        <name>substrate</name>
    </ligand>
</feature>
<feature type="binding site" evidence="11">
    <location>
        <begin position="138"/>
        <end position="139"/>
    </location>
    <ligand>
        <name>NAD(+)</name>
        <dbReference type="ChEBI" id="CHEBI:57540"/>
    </ligand>
</feature>
<evidence type="ECO:0000256" key="5">
    <source>
        <dbReference type="ARBA" id="ARBA00023027"/>
    </source>
</evidence>
<name>A0A3Q9FLG7_9BACT</name>
<feature type="binding site" evidence="11">
    <location>
        <begin position="73"/>
        <end position="74"/>
    </location>
    <ligand>
        <name>NAD(+)</name>
        <dbReference type="ChEBI" id="CHEBI:57540"/>
    </ligand>
</feature>
<dbReference type="NCBIfam" id="NF010177">
    <property type="entry name" value="PRK13656.1"/>
    <property type="match status" value="1"/>
</dbReference>
<evidence type="ECO:0000256" key="2">
    <source>
        <dbReference type="ARBA" id="ARBA00022516"/>
    </source>
</evidence>
<keyword evidence="6 11" id="KW-0443">Lipid metabolism</keyword>
<protein>
    <recommendedName>
        <fullName evidence="11">Enoyl-[acyl-carrier-protein] reductase [NADH]</fullName>
        <shortName evidence="11">ENR</shortName>
        <ecNumber evidence="11">1.3.1.9</ecNumber>
    </recommendedName>
</protein>
<evidence type="ECO:0000256" key="1">
    <source>
        <dbReference type="ARBA" id="ARBA00011245"/>
    </source>
</evidence>
<dbReference type="Pfam" id="PF12242">
    <property type="entry name" value="Eno-Rase_NADH_b"/>
    <property type="match status" value="1"/>
</dbReference>
<comment type="subunit">
    <text evidence="1 11">Monomer.</text>
</comment>
<dbReference type="Proteomes" id="UP000267268">
    <property type="component" value="Chromosome 1"/>
</dbReference>
<dbReference type="HAMAP" id="MF_01838">
    <property type="entry name" value="FabV_reductase"/>
    <property type="match status" value="1"/>
</dbReference>
<feature type="domain" description="Trans-2-enoyl-CoA reductase-like NAD(P)H binding" evidence="14">
    <location>
        <begin position="2"/>
        <end position="78"/>
    </location>
</feature>
<dbReference type="NCBIfam" id="NF043048">
    <property type="entry name" value="EnoyACPredFabV"/>
    <property type="match status" value="1"/>
</dbReference>
<comment type="pathway">
    <text evidence="11">Lipid metabolism; fatty acid biosynthesis.</text>
</comment>
<dbReference type="RefSeq" id="WP_126610886.1">
    <property type="nucleotide sequence ID" value="NZ_CP034562.1"/>
</dbReference>
<dbReference type="Gene3D" id="3.40.50.720">
    <property type="entry name" value="NAD(P)-binding Rossmann-like Domain"/>
    <property type="match status" value="1"/>
</dbReference>
<dbReference type="PANTHER" id="PTHR37480">
    <property type="entry name" value="ENOYL-[ACYL-CARRIER-PROTEIN] REDUCTASE [NADH]"/>
    <property type="match status" value="1"/>
</dbReference>
<dbReference type="OrthoDB" id="9802260at2"/>
<evidence type="ECO:0000256" key="10">
    <source>
        <dbReference type="ARBA" id="ARBA00060887"/>
    </source>
</evidence>
<feature type="domain" description="Trans-2-enoyl-CoA reductase catalytic" evidence="13">
    <location>
        <begin position="81"/>
        <end position="316"/>
    </location>
</feature>
<comment type="similarity">
    <text evidence="10 11">Belongs to the TER reductase family.</text>
</comment>
<evidence type="ECO:0000313" key="16">
    <source>
        <dbReference type="Proteomes" id="UP000267268"/>
    </source>
</evidence>
<feature type="site" description="Plays an important role in discriminating NADH against NADPH" evidence="11">
    <location>
        <position position="74"/>
    </location>
</feature>
<evidence type="ECO:0000256" key="4">
    <source>
        <dbReference type="ARBA" id="ARBA00023002"/>
    </source>
</evidence>
<keyword evidence="4 11" id="KW-0560">Oxidoreductase</keyword>
<feature type="binding site" evidence="11">
    <location>
        <begin position="272"/>
        <end position="274"/>
    </location>
    <ligand>
        <name>NAD(+)</name>
        <dbReference type="ChEBI" id="CHEBI:57540"/>
    </ligand>
</feature>
<keyword evidence="5 11" id="KW-0520">NAD</keyword>
<dbReference type="InterPro" id="IPR010758">
    <property type="entry name" value="Trans-2-enoyl-CoA_reductase"/>
</dbReference>
<dbReference type="InterPro" id="IPR050048">
    <property type="entry name" value="FabV-like_NADH_b"/>
</dbReference>
<dbReference type="GO" id="GO:0050343">
    <property type="term" value="F:trans-2-enoyl-CoA reductase (NADH) activity"/>
    <property type="evidence" value="ECO:0007669"/>
    <property type="project" value="UniProtKB-EC"/>
</dbReference>
<comment type="catalytic activity">
    <reaction evidence="8">
        <text>a 2,3-saturated acyl-CoA + NAD(+) = a (2E)-enoyl-CoA + NADH + H(+)</text>
        <dbReference type="Rhea" id="RHEA:18177"/>
        <dbReference type="ChEBI" id="CHEBI:15378"/>
        <dbReference type="ChEBI" id="CHEBI:57540"/>
        <dbReference type="ChEBI" id="CHEBI:57945"/>
        <dbReference type="ChEBI" id="CHEBI:58856"/>
        <dbReference type="ChEBI" id="CHEBI:65111"/>
        <dbReference type="EC" id="1.3.1.44"/>
    </reaction>
</comment>
<feature type="domain" description="Enoyl reductase FAD binding" evidence="12">
    <location>
        <begin position="322"/>
        <end position="385"/>
    </location>
</feature>
<evidence type="ECO:0000259" key="13">
    <source>
        <dbReference type="Pfam" id="PF12241"/>
    </source>
</evidence>
<dbReference type="GO" id="GO:0006633">
    <property type="term" value="P:fatty acid biosynthetic process"/>
    <property type="evidence" value="ECO:0007669"/>
    <property type="project" value="UniProtKB-UniRule"/>
</dbReference>
<feature type="binding site" evidence="11">
    <location>
        <begin position="110"/>
        <end position="111"/>
    </location>
    <ligand>
        <name>NAD(+)</name>
        <dbReference type="ChEBI" id="CHEBI:57540"/>
    </ligand>
</feature>
<dbReference type="EMBL" id="CP034562">
    <property type="protein sequence ID" value="AZQ60917.1"/>
    <property type="molecule type" value="Genomic_DNA"/>
</dbReference>
<dbReference type="AlphaFoldDB" id="A0A3Q9FLG7"/>
<comment type="function">
    <text evidence="11">Involved in the final reduction of the elongation cycle of fatty acid synthesis (FAS II). Catalyzes the reduction of a carbon-carbon double bond in an enoyl moiety that is covalently linked to an acyl carrier protein (ACP).</text>
</comment>
<dbReference type="FunFam" id="3.40.50.720:FF:000221">
    <property type="entry name" value="Enoyl-[acyl-carrier-protein] reductase [NADH]"/>
    <property type="match status" value="1"/>
</dbReference>
<evidence type="ECO:0000256" key="3">
    <source>
        <dbReference type="ARBA" id="ARBA00022832"/>
    </source>
</evidence>
<organism evidence="15 16">
    <name type="scientific">Flammeovirga pectinis</name>
    <dbReference type="NCBI Taxonomy" id="2494373"/>
    <lineage>
        <taxon>Bacteria</taxon>
        <taxon>Pseudomonadati</taxon>
        <taxon>Bacteroidota</taxon>
        <taxon>Cytophagia</taxon>
        <taxon>Cytophagales</taxon>
        <taxon>Flammeovirgaceae</taxon>
        <taxon>Flammeovirga</taxon>
    </lineage>
</organism>
<comment type="catalytic activity">
    <reaction evidence="9 11">
        <text>a 2,3-saturated acyl-[ACP] + NAD(+) = a (2E)-enoyl-[ACP] + NADH + H(+)</text>
        <dbReference type="Rhea" id="RHEA:10240"/>
        <dbReference type="Rhea" id="RHEA-COMP:9925"/>
        <dbReference type="Rhea" id="RHEA-COMP:9926"/>
        <dbReference type="ChEBI" id="CHEBI:15378"/>
        <dbReference type="ChEBI" id="CHEBI:57540"/>
        <dbReference type="ChEBI" id="CHEBI:57945"/>
        <dbReference type="ChEBI" id="CHEBI:78784"/>
        <dbReference type="ChEBI" id="CHEBI:78785"/>
        <dbReference type="EC" id="1.3.1.9"/>
    </reaction>
</comment>
<evidence type="ECO:0000256" key="9">
    <source>
        <dbReference type="ARBA" id="ARBA00048572"/>
    </source>
</evidence>
<evidence type="ECO:0000259" key="14">
    <source>
        <dbReference type="Pfam" id="PF12242"/>
    </source>
</evidence>
<dbReference type="Pfam" id="PF07055">
    <property type="entry name" value="Eno-Rase_FAD_bd"/>
    <property type="match status" value="1"/>
</dbReference>
<reference evidence="15 16" key="1">
    <citation type="submission" date="2018-12" db="EMBL/GenBank/DDBJ databases">
        <title>Flammeovirga pectinis sp. nov., isolated from the gut of the Korean scallop, Patinopecten yessoensis.</title>
        <authorList>
            <person name="Bae J.-W."/>
            <person name="Jeong Y.-S."/>
            <person name="Kang W."/>
        </authorList>
    </citation>
    <scope>NUCLEOTIDE SEQUENCE [LARGE SCALE GENOMIC DNA]</scope>
    <source>
        <strain evidence="15 16">L12M1</strain>
    </source>
</reference>
<proteinExistence type="inferred from homology"/>
<keyword evidence="16" id="KW-1185">Reference proteome</keyword>
<sequence>MIIEPRTRGFICLTAHPKGCEQNVINQIEYVKSKGEIDGAKKVLVIGASTGFGLASRITSAFGSNASTIGVFLEKAPSAGRPASPGWYNSAAFEQQAEKAGLYAKSINGDAFSNEIKKQTIDMIKEDLGQVDLVIYSLASPVRTNPNTGKRHKSVLKPIGDVFTNKTVDFHTGNVSEVTIQPATEDDISNTVEVMGGEDWDMWITAMKEAGVLAQDFQTYAYSYIGPKLTEPVYRKGTIGAAKDDLEATAFKITEKSADLNGKAIVSVNKALVTQASSAIPVIPLYISLLYKIMKADGIHEGCIEQIQRLYADRIYGADLQLDDKGRVRIDDWEMREDVQAEVDKLWAIATTENLNEIGDLKGYSDDFFNLFGFKVDGVDYAADVDEVVAIPSIG</sequence>
<keyword evidence="3 11" id="KW-0276">Fatty acid metabolism</keyword>